<dbReference type="AlphaFoldDB" id="M1DEW4"/>
<dbReference type="PANTHER" id="PTHR33180">
    <property type="entry name" value="PHOTOSYSTEM II CP43 REACTION CENTER PROTEIN"/>
    <property type="match status" value="1"/>
</dbReference>
<reference evidence="3" key="1">
    <citation type="journal article" date="2011" name="Nature">
        <title>Genome sequence and analysis of the tuber crop potato.</title>
        <authorList>
            <consortium name="The Potato Genome Sequencing Consortium"/>
        </authorList>
    </citation>
    <scope>NUCLEOTIDE SEQUENCE [LARGE SCALE GENOMIC DNA]</scope>
    <source>
        <strain evidence="3">cv. DM1-3 516 R44</strain>
    </source>
</reference>
<feature type="region of interest" description="Disordered" evidence="1">
    <location>
        <begin position="199"/>
        <end position="229"/>
    </location>
</feature>
<accession>M1DEW4</accession>
<protein>
    <recommendedName>
        <fullName evidence="4">Polyprotein protein</fullName>
    </recommendedName>
</protein>
<evidence type="ECO:0000313" key="3">
    <source>
        <dbReference type="Proteomes" id="UP000011115"/>
    </source>
</evidence>
<dbReference type="PANTHER" id="PTHR33180:SF31">
    <property type="entry name" value="POLYPROTEIN PROTEIN"/>
    <property type="match status" value="1"/>
</dbReference>
<dbReference type="HOGENOM" id="CLU_1392340_0_0_1"/>
<keyword evidence="3" id="KW-1185">Reference proteome</keyword>
<name>M1DEW4_SOLTU</name>
<feature type="compositionally biased region" description="Low complexity" evidence="1">
    <location>
        <begin position="199"/>
        <end position="214"/>
    </location>
</feature>
<evidence type="ECO:0000313" key="2">
    <source>
        <dbReference type="EnsemblPlants" id="PGSC0003DMT400087937"/>
    </source>
</evidence>
<proteinExistence type="predicted"/>
<evidence type="ECO:0000256" key="1">
    <source>
        <dbReference type="SAM" id="MobiDB-lite"/>
    </source>
</evidence>
<dbReference type="GO" id="GO:0009523">
    <property type="term" value="C:photosystem II"/>
    <property type="evidence" value="ECO:0000318"/>
    <property type="project" value="GO_Central"/>
</dbReference>
<dbReference type="EnsemblPlants" id="PGSC0003DMT400087937">
    <property type="protein sequence ID" value="PGSC0003DMT400087937"/>
    <property type="gene ID" value="PGSC0003DMG400037508"/>
</dbReference>
<organism evidence="2 3">
    <name type="scientific">Solanum tuberosum</name>
    <name type="common">Potato</name>
    <dbReference type="NCBI Taxonomy" id="4113"/>
    <lineage>
        <taxon>Eukaryota</taxon>
        <taxon>Viridiplantae</taxon>
        <taxon>Streptophyta</taxon>
        <taxon>Embryophyta</taxon>
        <taxon>Tracheophyta</taxon>
        <taxon>Spermatophyta</taxon>
        <taxon>Magnoliopsida</taxon>
        <taxon>eudicotyledons</taxon>
        <taxon>Gunneridae</taxon>
        <taxon>Pentapetalae</taxon>
        <taxon>asterids</taxon>
        <taxon>lamiids</taxon>
        <taxon>Solanales</taxon>
        <taxon>Solanaceae</taxon>
        <taxon>Solanoideae</taxon>
        <taxon>Solaneae</taxon>
        <taxon>Solanum</taxon>
    </lineage>
</organism>
<reference evidence="2" key="2">
    <citation type="submission" date="2015-06" db="UniProtKB">
        <authorList>
            <consortium name="EnsemblPlants"/>
        </authorList>
    </citation>
    <scope>IDENTIFICATION</scope>
    <source>
        <strain evidence="2">DM1-3 516 R44</strain>
    </source>
</reference>
<dbReference type="PaxDb" id="4113-PGSC0003DMT400087937"/>
<dbReference type="GO" id="GO:0009579">
    <property type="term" value="C:thylakoid"/>
    <property type="evidence" value="ECO:0000318"/>
    <property type="project" value="GO_Central"/>
</dbReference>
<dbReference type="Gramene" id="PGSC0003DMT400087937">
    <property type="protein sequence ID" value="PGSC0003DMT400087937"/>
    <property type="gene ID" value="PGSC0003DMG400037508"/>
</dbReference>
<dbReference type="Proteomes" id="UP000011115">
    <property type="component" value="Unassembled WGS sequence"/>
</dbReference>
<sequence>MTGNDLKGWLAPMIFDITPRQLDARDPIEKKDMNIAFRYWFGFISSTIMPFQNESIMCHPKAACLGSIMAPGASSSSQPARITQAMILKMGQFAYSDDVRATRMERQHQTSKVTTLKGKNASLGKDVDYLKSTNFTSLIERADDKYGPETTGDVQRDGATHVESDAVTDEELIAAQVEAIRVSQDASIFRDLPDLVETVTSTTSPSGSGTAFPSETTPVTDSPTDIETP</sequence>
<evidence type="ECO:0008006" key="4">
    <source>
        <dbReference type="Google" id="ProtNLM"/>
    </source>
</evidence>
<feature type="compositionally biased region" description="Polar residues" evidence="1">
    <location>
        <begin position="215"/>
        <end position="229"/>
    </location>
</feature>
<dbReference type="InParanoid" id="M1DEW4"/>